<organism evidence="2 3">
    <name type="scientific">Nonomuraea soli</name>
    <dbReference type="NCBI Taxonomy" id="1032476"/>
    <lineage>
        <taxon>Bacteria</taxon>
        <taxon>Bacillati</taxon>
        <taxon>Actinomycetota</taxon>
        <taxon>Actinomycetes</taxon>
        <taxon>Streptosporangiales</taxon>
        <taxon>Streptosporangiaceae</taxon>
        <taxon>Nonomuraea</taxon>
    </lineage>
</organism>
<accession>A0A7W0CH82</accession>
<dbReference type="EMBL" id="JACDUR010000002">
    <property type="protein sequence ID" value="MBA2891135.1"/>
    <property type="molecule type" value="Genomic_DNA"/>
</dbReference>
<keyword evidence="2" id="KW-0808">Transferase</keyword>
<dbReference type="Pfam" id="PF08445">
    <property type="entry name" value="FR47"/>
    <property type="match status" value="1"/>
</dbReference>
<dbReference type="AlphaFoldDB" id="A0A7W0CH82"/>
<dbReference type="PROSITE" id="PS51186">
    <property type="entry name" value="GNAT"/>
    <property type="match status" value="1"/>
</dbReference>
<feature type="domain" description="N-acetyltransferase" evidence="1">
    <location>
        <begin position="132"/>
        <end position="260"/>
    </location>
</feature>
<evidence type="ECO:0000259" key="1">
    <source>
        <dbReference type="PROSITE" id="PS51186"/>
    </source>
</evidence>
<reference evidence="2 3" key="1">
    <citation type="submission" date="2020-07" db="EMBL/GenBank/DDBJ databases">
        <title>Genomic Encyclopedia of Type Strains, Phase IV (KMG-IV): sequencing the most valuable type-strain genomes for metagenomic binning, comparative biology and taxonomic classification.</title>
        <authorList>
            <person name="Goeker M."/>
        </authorList>
    </citation>
    <scope>NUCLEOTIDE SEQUENCE [LARGE SCALE GENOMIC DNA]</scope>
    <source>
        <strain evidence="2 3">DSM 45533</strain>
    </source>
</reference>
<dbReference type="Proteomes" id="UP000530928">
    <property type="component" value="Unassembled WGS sequence"/>
</dbReference>
<comment type="caution">
    <text evidence="2">The sequence shown here is derived from an EMBL/GenBank/DDBJ whole genome shotgun (WGS) entry which is preliminary data.</text>
</comment>
<sequence length="260" mass="26931">MRELTSAAQVRAACGDDDLMVWLAQDLGTPGGASSGPSGGAAGRVRAWSLGRALVVASPGVSRRDRLGLYGPAAEVCPLVEHALAVCGPHYRPLGEPELVTDVVRKVDALDGPVGFSWMSLARPAAFASASVEGVEWLPASADDEVAALLAVHAPDSYAVPGGSGVHRWAGIREQGRLVAVAADAWSAPSVGLLAGVATDASMRGRGLAGRVCGWMAARLAEEYGRAALMVDDRNAAALRVYERIGFVRRRVAAAWVPGT</sequence>
<dbReference type="GO" id="GO:0016747">
    <property type="term" value="F:acyltransferase activity, transferring groups other than amino-acyl groups"/>
    <property type="evidence" value="ECO:0007669"/>
    <property type="project" value="InterPro"/>
</dbReference>
<name>A0A7W0CH82_9ACTN</name>
<dbReference type="InterPro" id="IPR000182">
    <property type="entry name" value="GNAT_dom"/>
</dbReference>
<evidence type="ECO:0000313" key="2">
    <source>
        <dbReference type="EMBL" id="MBA2891135.1"/>
    </source>
</evidence>
<proteinExistence type="predicted"/>
<dbReference type="RefSeq" id="WP_181609884.1">
    <property type="nucleotide sequence ID" value="NZ_BAABAM010000012.1"/>
</dbReference>
<dbReference type="InterPro" id="IPR016181">
    <property type="entry name" value="Acyl_CoA_acyltransferase"/>
</dbReference>
<evidence type="ECO:0000313" key="3">
    <source>
        <dbReference type="Proteomes" id="UP000530928"/>
    </source>
</evidence>
<dbReference type="SUPFAM" id="SSF55729">
    <property type="entry name" value="Acyl-CoA N-acyltransferases (Nat)"/>
    <property type="match status" value="1"/>
</dbReference>
<dbReference type="Gene3D" id="3.40.630.30">
    <property type="match status" value="1"/>
</dbReference>
<protein>
    <submittedName>
        <fullName evidence="2">GNAT superfamily N-acetyltransferase</fullName>
    </submittedName>
</protein>
<gene>
    <name evidence="2" type="ORF">HNR30_002476</name>
</gene>
<keyword evidence="3" id="KW-1185">Reference proteome</keyword>
<dbReference type="InterPro" id="IPR013653">
    <property type="entry name" value="GCN5-like_dom"/>
</dbReference>